<reference evidence="1" key="1">
    <citation type="submission" date="2021-05" db="EMBL/GenBank/DDBJ databases">
        <authorList>
            <person name="Alioto T."/>
            <person name="Alioto T."/>
            <person name="Gomez Garrido J."/>
        </authorList>
    </citation>
    <scope>NUCLEOTIDE SEQUENCE</scope>
</reference>
<dbReference type="EMBL" id="HBUE01138986">
    <property type="protein sequence ID" value="CAG6499870.1"/>
    <property type="molecule type" value="Transcribed_RNA"/>
</dbReference>
<dbReference type="EMBL" id="HBUE01284297">
    <property type="protein sequence ID" value="CAG6570629.1"/>
    <property type="molecule type" value="Transcribed_RNA"/>
</dbReference>
<dbReference type="EMBL" id="HBUE01178718">
    <property type="protein sequence ID" value="CAG6519081.1"/>
    <property type="molecule type" value="Transcribed_RNA"/>
</dbReference>
<name>A0A8D8E0E7_CULPI</name>
<accession>A0A8D8E0E7</accession>
<evidence type="ECO:0000313" key="1">
    <source>
        <dbReference type="EMBL" id="CAG6519081.1"/>
    </source>
</evidence>
<dbReference type="AlphaFoldDB" id="A0A8D8E0E7"/>
<protein>
    <submittedName>
        <fullName evidence="1">(northern house mosquito) hypothetical protein</fullName>
    </submittedName>
</protein>
<organism evidence="1">
    <name type="scientific">Culex pipiens</name>
    <name type="common">House mosquito</name>
    <dbReference type="NCBI Taxonomy" id="7175"/>
    <lineage>
        <taxon>Eukaryota</taxon>
        <taxon>Metazoa</taxon>
        <taxon>Ecdysozoa</taxon>
        <taxon>Arthropoda</taxon>
        <taxon>Hexapoda</taxon>
        <taxon>Insecta</taxon>
        <taxon>Pterygota</taxon>
        <taxon>Neoptera</taxon>
        <taxon>Endopterygota</taxon>
        <taxon>Diptera</taxon>
        <taxon>Nematocera</taxon>
        <taxon>Culicoidea</taxon>
        <taxon>Culicidae</taxon>
        <taxon>Culicinae</taxon>
        <taxon>Culicini</taxon>
        <taxon>Culex</taxon>
        <taxon>Culex</taxon>
    </lineage>
</organism>
<sequence>MFGSQKNSTASMPIYVSGCPFQLLVVCQNGQVLLNQLIYHLTRSDQPRVDLVKALRLDVLNQFSRIDASADIRLYQLLVPSRLCQGLVHVGALRADQLFDLAVQRPE</sequence>
<proteinExistence type="predicted"/>